<gene>
    <name evidence="2" type="ORF">ND810_18430</name>
</gene>
<accession>A0AAW5VFX7</accession>
<sequence>MSNNQNTDKFTLQNIEISVTYKDIKNIHLSVYPPNGEVFISAPLRMKKEIIRVYTISKLSWIKKQREKFQKQEREPKREFLDKESHYLFGKRYLLKVVTTTGKPSIQVKASSLILSVPKNTSKPKIKKLFDEWYKEELQTKTDKIIHTAQKKMELSDISYGIRKMKTRWGSYIPGKKKVWLNTELAKKPIDCIEYIIYHELTHAFEKTHSAKFKSILSHYLPNWKELRKKLNELPTAHVDWEY</sequence>
<evidence type="ECO:0000313" key="2">
    <source>
        <dbReference type="EMBL" id="MCW7517150.1"/>
    </source>
</evidence>
<dbReference type="InterPro" id="IPR053136">
    <property type="entry name" value="UTP_pyrophosphatase-like"/>
</dbReference>
<name>A0AAW5VFX7_9LEPT</name>
<organism evidence="2 3">
    <name type="scientific">Leptospira levettii</name>
    <dbReference type="NCBI Taxonomy" id="2023178"/>
    <lineage>
        <taxon>Bacteria</taxon>
        <taxon>Pseudomonadati</taxon>
        <taxon>Spirochaetota</taxon>
        <taxon>Spirochaetia</taxon>
        <taxon>Leptospirales</taxon>
        <taxon>Leptospiraceae</taxon>
        <taxon>Leptospira</taxon>
    </lineage>
</organism>
<comment type="caution">
    <text evidence="2">The sequence shown here is derived from an EMBL/GenBank/DDBJ whole genome shotgun (WGS) entry which is preliminary data.</text>
</comment>
<dbReference type="Gene3D" id="3.30.2010.10">
    <property type="entry name" value="Metalloproteases ('zincins'), catalytic domain"/>
    <property type="match status" value="1"/>
</dbReference>
<evidence type="ECO:0000259" key="1">
    <source>
        <dbReference type="Pfam" id="PF01863"/>
    </source>
</evidence>
<dbReference type="Proteomes" id="UP001209694">
    <property type="component" value="Unassembled WGS sequence"/>
</dbReference>
<dbReference type="Pfam" id="PF01863">
    <property type="entry name" value="YgjP-like"/>
    <property type="match status" value="1"/>
</dbReference>
<dbReference type="AlphaFoldDB" id="A0AAW5VFX7"/>
<dbReference type="PANTHER" id="PTHR30399">
    <property type="entry name" value="UNCHARACTERIZED PROTEIN YGJP"/>
    <property type="match status" value="1"/>
</dbReference>
<dbReference type="EMBL" id="JAMQQD010000011">
    <property type="protein sequence ID" value="MCW7517150.1"/>
    <property type="molecule type" value="Genomic_DNA"/>
</dbReference>
<dbReference type="CDD" id="cd07344">
    <property type="entry name" value="M48_yhfN_like"/>
    <property type="match status" value="1"/>
</dbReference>
<dbReference type="InterPro" id="IPR002725">
    <property type="entry name" value="YgjP-like_metallopeptidase"/>
</dbReference>
<reference evidence="2" key="1">
    <citation type="submission" date="2022-06" db="EMBL/GenBank/DDBJ databases">
        <title>Leptospira isolates from biofilms formed at urban environments.</title>
        <authorList>
            <person name="Ribeiro P.S."/>
            <person name="Sousa T."/>
            <person name="Carvalho N."/>
            <person name="Aburjaile F."/>
            <person name="Neves F."/>
            <person name="Oliveira D."/>
            <person name="Blanco L."/>
            <person name="Lima J."/>
            <person name="Costa F."/>
            <person name="Brenig B."/>
            <person name="Soares S."/>
            <person name="Ramos R."/>
            <person name="Goes-Neto A."/>
            <person name="Matiuzzi M."/>
            <person name="Azevedo V."/>
            <person name="Ristow P."/>
        </authorList>
    </citation>
    <scope>NUCLEOTIDE SEQUENCE</scope>
    <source>
        <strain evidence="2">VSF7</strain>
    </source>
</reference>
<dbReference type="RefSeq" id="WP_265394638.1">
    <property type="nucleotide sequence ID" value="NZ_JAMQQD010000011.1"/>
</dbReference>
<dbReference type="PANTHER" id="PTHR30399:SF1">
    <property type="entry name" value="UTP PYROPHOSPHATASE"/>
    <property type="match status" value="1"/>
</dbReference>
<feature type="domain" description="YgjP-like metallopeptidase" evidence="1">
    <location>
        <begin position="29"/>
        <end position="233"/>
    </location>
</feature>
<protein>
    <submittedName>
        <fullName evidence="2">M48 family metallopeptidase</fullName>
    </submittedName>
</protein>
<evidence type="ECO:0000313" key="3">
    <source>
        <dbReference type="Proteomes" id="UP001209694"/>
    </source>
</evidence>
<proteinExistence type="predicted"/>